<dbReference type="Proteomes" id="UP000185003">
    <property type="component" value="Unassembled WGS sequence"/>
</dbReference>
<reference evidence="3" key="1">
    <citation type="submission" date="2016-11" db="EMBL/GenBank/DDBJ databases">
        <authorList>
            <person name="Varghese N."/>
            <person name="Submissions S."/>
        </authorList>
    </citation>
    <scope>NUCLEOTIDE SEQUENCE [LARGE SCALE GENOMIC DNA]</scope>
    <source>
        <strain evidence="3">DSM 24787</strain>
    </source>
</reference>
<dbReference type="AlphaFoldDB" id="A0A1N6KFV9"/>
<dbReference type="OrthoDB" id="646069at2"/>
<sequence length="275" mass="31099">MRKILLSAAAFMLLLSACKKDDATPAEEWYLSKFTSVEAGRTDTITTTVKLTNNTISELTEGGMDAGTPWYFTTQTVFEGNKLTQVKESSDVDPTPRVINSLEYTGDKIAKINYYGSNQGQDWGITGYHEMVYNAQGKVTEIRTKGVPANEYATLYKITWEGENVKSLTVFNVVGTDTSQANTEKYSYDDKPGIHRALFGSGFIWNGAPTSVENLSANNLLKKEIYYNETLYTRITYERTYNERNQVKEQKMKIESLQEPTSTQNKIITYTYTKK</sequence>
<feature type="signal peptide" evidence="1">
    <location>
        <begin position="1"/>
        <end position="19"/>
    </location>
</feature>
<keyword evidence="1" id="KW-0732">Signal</keyword>
<dbReference type="PROSITE" id="PS51257">
    <property type="entry name" value="PROKAR_LIPOPROTEIN"/>
    <property type="match status" value="1"/>
</dbReference>
<protein>
    <recommendedName>
        <fullName evidence="4">YD repeat-containing protein</fullName>
    </recommendedName>
</protein>
<feature type="chain" id="PRO_5012749012" description="YD repeat-containing protein" evidence="1">
    <location>
        <begin position="20"/>
        <end position="275"/>
    </location>
</feature>
<evidence type="ECO:0000313" key="3">
    <source>
        <dbReference type="Proteomes" id="UP000185003"/>
    </source>
</evidence>
<evidence type="ECO:0000256" key="1">
    <source>
        <dbReference type="SAM" id="SignalP"/>
    </source>
</evidence>
<evidence type="ECO:0000313" key="2">
    <source>
        <dbReference type="EMBL" id="SIO55445.1"/>
    </source>
</evidence>
<gene>
    <name evidence="2" type="ORF">SAMN04488055_5770</name>
</gene>
<accession>A0A1N6KFV9</accession>
<name>A0A1N6KFV9_9BACT</name>
<evidence type="ECO:0008006" key="4">
    <source>
        <dbReference type="Google" id="ProtNLM"/>
    </source>
</evidence>
<dbReference type="EMBL" id="FSRA01000002">
    <property type="protein sequence ID" value="SIO55445.1"/>
    <property type="molecule type" value="Genomic_DNA"/>
</dbReference>
<keyword evidence="3" id="KW-1185">Reference proteome</keyword>
<dbReference type="STRING" id="536979.SAMN04488055_5770"/>
<proteinExistence type="predicted"/>
<dbReference type="RefSeq" id="WP_074242964.1">
    <property type="nucleotide sequence ID" value="NZ_FSRA01000002.1"/>
</dbReference>
<organism evidence="2 3">
    <name type="scientific">Chitinophaga niabensis</name>
    <dbReference type="NCBI Taxonomy" id="536979"/>
    <lineage>
        <taxon>Bacteria</taxon>
        <taxon>Pseudomonadati</taxon>
        <taxon>Bacteroidota</taxon>
        <taxon>Chitinophagia</taxon>
        <taxon>Chitinophagales</taxon>
        <taxon>Chitinophagaceae</taxon>
        <taxon>Chitinophaga</taxon>
    </lineage>
</organism>